<dbReference type="InterPro" id="IPR011032">
    <property type="entry name" value="GroES-like_sf"/>
</dbReference>
<proteinExistence type="predicted"/>
<name>A0A1H5TMU3_9GAMM</name>
<dbReference type="SMART" id="SM00829">
    <property type="entry name" value="PKS_ER"/>
    <property type="match status" value="1"/>
</dbReference>
<dbReference type="InterPro" id="IPR013154">
    <property type="entry name" value="ADH-like_N"/>
</dbReference>
<sequence length="326" mass="35049">MQLPQNYRAWSWQQSDDPSRLVLETLTPRALTEGEVWVRNQVIGLNPVDWKVLGSSGWQPGKIPGCDASGIVVALGPGVSADWLGKPVAYHQNLKEHGSFSELTPVRARALMALPDDLDLAVAASFPCPGLTAWQANNKVPAKAGEPLLIAGAGGAVGQYLVQLAARRGFAVTALCNSRHWQRLADLDAANCIETPYEALKDGRHFYAVIDAVNEDSADSLVPALKANGHLVCIQGRLSQWPNAPFGQALSMHEVALGALHIFGDDNAWHGLTEAGQRLLGEIQAGNIQPESLHYSDFTDLPSALEALKNRTFSGKALVRVSGDQE</sequence>
<evidence type="ECO:0000256" key="2">
    <source>
        <dbReference type="ARBA" id="ARBA00023002"/>
    </source>
</evidence>
<evidence type="ECO:0000313" key="5">
    <source>
        <dbReference type="Proteomes" id="UP000236745"/>
    </source>
</evidence>
<organism evidence="4 5">
    <name type="scientific">Marinobacterium lutimaris</name>
    <dbReference type="NCBI Taxonomy" id="568106"/>
    <lineage>
        <taxon>Bacteria</taxon>
        <taxon>Pseudomonadati</taxon>
        <taxon>Pseudomonadota</taxon>
        <taxon>Gammaproteobacteria</taxon>
        <taxon>Oceanospirillales</taxon>
        <taxon>Oceanospirillaceae</taxon>
        <taxon>Marinobacterium</taxon>
    </lineage>
</organism>
<dbReference type="PANTHER" id="PTHR48106:SF13">
    <property type="entry name" value="QUINONE OXIDOREDUCTASE-RELATED"/>
    <property type="match status" value="1"/>
</dbReference>
<dbReference type="GO" id="GO:0003960">
    <property type="term" value="F:quinone reductase (NADPH) activity"/>
    <property type="evidence" value="ECO:0007669"/>
    <property type="project" value="TreeGrafter"/>
</dbReference>
<dbReference type="GO" id="GO:0035925">
    <property type="term" value="F:mRNA 3'-UTR AU-rich region binding"/>
    <property type="evidence" value="ECO:0007669"/>
    <property type="project" value="TreeGrafter"/>
</dbReference>
<dbReference type="Gene3D" id="3.40.50.720">
    <property type="entry name" value="NAD(P)-binding Rossmann-like Domain"/>
    <property type="match status" value="1"/>
</dbReference>
<dbReference type="GO" id="GO:0005829">
    <property type="term" value="C:cytosol"/>
    <property type="evidence" value="ECO:0007669"/>
    <property type="project" value="TreeGrafter"/>
</dbReference>
<dbReference type="Gene3D" id="3.90.180.10">
    <property type="entry name" value="Medium-chain alcohol dehydrogenases, catalytic domain"/>
    <property type="match status" value="1"/>
</dbReference>
<accession>A0A1H5TMU3</accession>
<protein>
    <submittedName>
        <fullName evidence="4">NADPH:quinone reductase</fullName>
    </submittedName>
</protein>
<dbReference type="InterPro" id="IPR020843">
    <property type="entry name" value="ER"/>
</dbReference>
<evidence type="ECO:0000259" key="3">
    <source>
        <dbReference type="SMART" id="SM00829"/>
    </source>
</evidence>
<dbReference type="RefSeq" id="WP_200826632.1">
    <property type="nucleotide sequence ID" value="NZ_FNVQ01000001.1"/>
</dbReference>
<dbReference type="InterPro" id="IPR036291">
    <property type="entry name" value="NAD(P)-bd_dom_sf"/>
</dbReference>
<feature type="domain" description="Enoyl reductase (ER)" evidence="3">
    <location>
        <begin position="16"/>
        <end position="319"/>
    </location>
</feature>
<dbReference type="Pfam" id="PF08240">
    <property type="entry name" value="ADH_N"/>
    <property type="match status" value="1"/>
</dbReference>
<keyword evidence="5" id="KW-1185">Reference proteome</keyword>
<evidence type="ECO:0000256" key="1">
    <source>
        <dbReference type="ARBA" id="ARBA00022857"/>
    </source>
</evidence>
<dbReference type="SUPFAM" id="SSF51735">
    <property type="entry name" value="NAD(P)-binding Rossmann-fold domains"/>
    <property type="match status" value="1"/>
</dbReference>
<dbReference type="EMBL" id="FNVQ01000001">
    <property type="protein sequence ID" value="SEF64182.1"/>
    <property type="molecule type" value="Genomic_DNA"/>
</dbReference>
<gene>
    <name evidence="4" type="ORF">SAMN05444390_101123</name>
</gene>
<reference evidence="4 5" key="1">
    <citation type="submission" date="2016-10" db="EMBL/GenBank/DDBJ databases">
        <authorList>
            <person name="de Groot N.N."/>
        </authorList>
    </citation>
    <scope>NUCLEOTIDE SEQUENCE [LARGE SCALE GENOMIC DNA]</scope>
    <source>
        <strain evidence="4 5">DSM 22012</strain>
    </source>
</reference>
<keyword evidence="2" id="KW-0560">Oxidoreductase</keyword>
<keyword evidence="1" id="KW-0521">NADP</keyword>
<dbReference type="Proteomes" id="UP000236745">
    <property type="component" value="Unassembled WGS sequence"/>
</dbReference>
<dbReference type="AlphaFoldDB" id="A0A1H5TMU3"/>
<dbReference type="GO" id="GO:0070402">
    <property type="term" value="F:NADPH binding"/>
    <property type="evidence" value="ECO:0007669"/>
    <property type="project" value="TreeGrafter"/>
</dbReference>
<dbReference type="SUPFAM" id="SSF50129">
    <property type="entry name" value="GroES-like"/>
    <property type="match status" value="1"/>
</dbReference>
<evidence type="ECO:0000313" key="4">
    <source>
        <dbReference type="EMBL" id="SEF64182.1"/>
    </source>
</evidence>
<dbReference type="PANTHER" id="PTHR48106">
    <property type="entry name" value="QUINONE OXIDOREDUCTASE PIG3-RELATED"/>
    <property type="match status" value="1"/>
</dbReference>